<reference evidence="5 6" key="1">
    <citation type="submission" date="2019-02" db="EMBL/GenBank/DDBJ databases">
        <authorList>
            <person name="Khodamoradi S."/>
            <person name="Hahnke R.L."/>
            <person name="Kaempfer P."/>
            <person name="Schumann P."/>
            <person name="Rohde M."/>
            <person name="Steinert M."/>
            <person name="Luzhetskyy A."/>
            <person name="Wink J."/>
            <person name="Ruckert C."/>
        </authorList>
    </citation>
    <scope>NUCLEOTIDE SEQUENCE [LARGE SCALE GENOMIC DNA]</scope>
    <source>
        <strain evidence="5 6">M2</strain>
    </source>
</reference>
<dbReference type="Gene3D" id="3.40.630.30">
    <property type="match status" value="1"/>
</dbReference>
<accession>A0A4V0ZJF2</accession>
<gene>
    <name evidence="5" type="primary">ydaF1</name>
    <name evidence="5" type="ORF">EKD16_07380</name>
</gene>
<dbReference type="AlphaFoldDB" id="A0A4V0ZJF2"/>
<keyword evidence="2 5" id="KW-0012">Acyltransferase</keyword>
<dbReference type="Proteomes" id="UP000292235">
    <property type="component" value="Chromosome"/>
</dbReference>
<evidence type="ECO:0000256" key="1">
    <source>
        <dbReference type="ARBA" id="ARBA00022679"/>
    </source>
</evidence>
<dbReference type="PANTHER" id="PTHR43792:SF8">
    <property type="entry name" value="[RIBOSOMAL PROTEIN US5]-ALANINE N-ACETYLTRANSFERASE"/>
    <property type="match status" value="1"/>
</dbReference>
<sequence length="172" mass="19099">MPVTRLMTAGDAPELAERLRQNRAFLAPWEPAREERYFTDAVQHGLIERALREHAEGRTLPLVILDDAQHIAGRITVNGIVRGAFQSASIGYWVGEAHNGRGLATKAVAETVQTAFTGLGLHRLQAETLPHNTASQRVLLRNGFAAYGRAPQYLRIAGEWQEHILYQLINPS</sequence>
<evidence type="ECO:0000256" key="3">
    <source>
        <dbReference type="ARBA" id="ARBA00038502"/>
    </source>
</evidence>
<feature type="domain" description="N-acetyltransferase" evidence="4">
    <location>
        <begin position="2"/>
        <end position="171"/>
    </location>
</feature>
<evidence type="ECO:0000313" key="6">
    <source>
        <dbReference type="Proteomes" id="UP000292235"/>
    </source>
</evidence>
<keyword evidence="1 5" id="KW-0808">Transferase</keyword>
<dbReference type="Pfam" id="PF13302">
    <property type="entry name" value="Acetyltransf_3"/>
    <property type="match status" value="1"/>
</dbReference>
<dbReference type="PANTHER" id="PTHR43792">
    <property type="entry name" value="GNAT FAMILY, PUTATIVE (AFU_ORTHOLOGUE AFUA_3G00765)-RELATED-RELATED"/>
    <property type="match status" value="1"/>
</dbReference>
<dbReference type="RefSeq" id="WP_131097669.1">
    <property type="nucleotide sequence ID" value="NZ_CP036455.1"/>
</dbReference>
<dbReference type="InterPro" id="IPR016181">
    <property type="entry name" value="Acyl_CoA_acyltransferase"/>
</dbReference>
<dbReference type="PROSITE" id="PS51186">
    <property type="entry name" value="GNAT"/>
    <property type="match status" value="1"/>
</dbReference>
<organism evidence="5 6">
    <name type="scientific">Streptomonospora litoralis</name>
    <dbReference type="NCBI Taxonomy" id="2498135"/>
    <lineage>
        <taxon>Bacteria</taxon>
        <taxon>Bacillati</taxon>
        <taxon>Actinomycetota</taxon>
        <taxon>Actinomycetes</taxon>
        <taxon>Streptosporangiales</taxon>
        <taxon>Nocardiopsidaceae</taxon>
        <taxon>Streptomonospora</taxon>
    </lineage>
</organism>
<dbReference type="InterPro" id="IPR000182">
    <property type="entry name" value="GNAT_dom"/>
</dbReference>
<dbReference type="EC" id="2.3.1.-" evidence="5"/>
<evidence type="ECO:0000256" key="2">
    <source>
        <dbReference type="ARBA" id="ARBA00023315"/>
    </source>
</evidence>
<dbReference type="GO" id="GO:0008999">
    <property type="term" value="F:protein-N-terminal-alanine acetyltransferase activity"/>
    <property type="evidence" value="ECO:0007669"/>
    <property type="project" value="TreeGrafter"/>
</dbReference>
<evidence type="ECO:0000313" key="5">
    <source>
        <dbReference type="EMBL" id="QBI53272.1"/>
    </source>
</evidence>
<name>A0A4V0ZJF2_9ACTN</name>
<comment type="similarity">
    <text evidence="3">Belongs to the acetyltransferase family. RimJ subfamily.</text>
</comment>
<proteinExistence type="inferred from homology"/>
<keyword evidence="6" id="KW-1185">Reference proteome</keyword>
<dbReference type="SUPFAM" id="SSF55729">
    <property type="entry name" value="Acyl-CoA N-acyltransferases (Nat)"/>
    <property type="match status" value="1"/>
</dbReference>
<dbReference type="GO" id="GO:0005737">
    <property type="term" value="C:cytoplasm"/>
    <property type="evidence" value="ECO:0007669"/>
    <property type="project" value="TreeGrafter"/>
</dbReference>
<dbReference type="OrthoDB" id="5242221at2"/>
<protein>
    <submittedName>
        <fullName evidence="5">Ribosomal N-acetyltransferase YdaF</fullName>
        <ecNumber evidence="5">2.3.1.-</ecNumber>
    </submittedName>
</protein>
<dbReference type="InterPro" id="IPR051531">
    <property type="entry name" value="N-acetyltransferase"/>
</dbReference>
<dbReference type="KEGG" id="strr:EKD16_07380"/>
<dbReference type="EMBL" id="CP036455">
    <property type="protein sequence ID" value="QBI53272.1"/>
    <property type="molecule type" value="Genomic_DNA"/>
</dbReference>
<evidence type="ECO:0000259" key="4">
    <source>
        <dbReference type="PROSITE" id="PS51186"/>
    </source>
</evidence>